<reference evidence="1 2" key="1">
    <citation type="submission" date="2017-02" db="EMBL/GenBank/DDBJ databases">
        <title>Comparative genomic analysis of Brazilian Leptospira kirschneri strains of different serogroups.</title>
        <authorList>
            <person name="Moreno L.Z."/>
            <person name="Miraglia F."/>
            <person name="Kremer F.S."/>
            <person name="Eslabao M.R."/>
            <person name="Lilenbaum W."/>
            <person name="Dellagostin O.A."/>
            <person name="Moreno A.M."/>
        </authorList>
    </citation>
    <scope>NUCLEOTIDE SEQUENCE [LARGE SCALE GENOMIC DNA]</scope>
    <source>
        <strain evidence="1 2">M110/06</strain>
    </source>
</reference>
<accession>A0A1T1DK38</accession>
<gene>
    <name evidence="1" type="ORF">B1J93_13990</name>
</gene>
<comment type="caution">
    <text evidence="1">The sequence shown here is derived from an EMBL/GenBank/DDBJ whole genome shotgun (WGS) entry which is preliminary data.</text>
</comment>
<dbReference type="Proteomes" id="UP000191008">
    <property type="component" value="Unassembled WGS sequence"/>
</dbReference>
<sequence>MGTTESVTAPHVENIKKNKTTLKRLKTFFIGCIFFKRPKIDSRFLRYFFLKDPFPHSFKQIQSISYN</sequence>
<dbReference type="AlphaFoldDB" id="A0A1T1DK38"/>
<protein>
    <submittedName>
        <fullName evidence="1">Uncharacterized protein</fullName>
    </submittedName>
</protein>
<proteinExistence type="predicted"/>
<evidence type="ECO:0000313" key="2">
    <source>
        <dbReference type="Proteomes" id="UP000191008"/>
    </source>
</evidence>
<evidence type="ECO:0000313" key="1">
    <source>
        <dbReference type="EMBL" id="OOV41189.1"/>
    </source>
</evidence>
<name>A0A1T1DK38_9LEPT</name>
<dbReference type="EMBL" id="MVIT01000072">
    <property type="protein sequence ID" value="OOV41189.1"/>
    <property type="molecule type" value="Genomic_DNA"/>
</dbReference>
<organism evidence="1 2">
    <name type="scientific">Leptospira kirschneri serovar Pomona</name>
    <dbReference type="NCBI Taxonomy" id="561005"/>
    <lineage>
        <taxon>Bacteria</taxon>
        <taxon>Pseudomonadati</taxon>
        <taxon>Spirochaetota</taxon>
        <taxon>Spirochaetia</taxon>
        <taxon>Leptospirales</taxon>
        <taxon>Leptospiraceae</taxon>
        <taxon>Leptospira</taxon>
    </lineage>
</organism>